<name>A0A9P1JLM8_9VIBR</name>
<protein>
    <submittedName>
        <fullName evidence="1">Uncharacterized protein</fullName>
    </submittedName>
</protein>
<geneLocation type="plasmid" evidence="1">
    <name>VIBNI_pA</name>
</geneLocation>
<keyword evidence="1" id="KW-0614">Plasmid</keyword>
<dbReference type="EMBL" id="FP893246">
    <property type="protein sequence ID" value="CBJ93226.1"/>
    <property type="molecule type" value="Genomic_DNA"/>
</dbReference>
<evidence type="ECO:0000313" key="1">
    <source>
        <dbReference type="EMBL" id="CBJ93226.1"/>
    </source>
</evidence>
<sequence>MNQSRFSLRSGLFMCPASAYKRQLMKDILERLRQKERIFFEYQDIGCFDFLTKCYLTHDKDVFELIAFIKENQDTVGREVLALLCGIKRTEMKRISDSFLSKNLSDTSHVKKVLYETHNYLEINDTLNAKSLSDYVLNGVRELFVNRSNYRLIRWDPNECKSTLHYEYESYKNICRYLLANYNEQYAPEI</sequence>
<proteinExistence type="predicted"/>
<accession>A0A9P1JLM8</accession>
<organism evidence="1">
    <name type="scientific">Vibrio nigripulchritudo</name>
    <dbReference type="NCBI Taxonomy" id="28173"/>
    <lineage>
        <taxon>Bacteria</taxon>
        <taxon>Pseudomonadati</taxon>
        <taxon>Pseudomonadota</taxon>
        <taxon>Gammaproteobacteria</taxon>
        <taxon>Vibrionales</taxon>
        <taxon>Vibrionaceae</taxon>
        <taxon>Vibrio</taxon>
    </lineage>
</organism>
<reference evidence="1" key="1">
    <citation type="submission" date="2010-02" db="EMBL/GenBank/DDBJ databases">
        <authorList>
            <person name="Genoscope - CEA"/>
        </authorList>
    </citation>
    <scope>NUCLEOTIDE SEQUENCE</scope>
    <source>
        <plasmid evidence="1">VIBNI_pA</plasmid>
    </source>
</reference>
<dbReference type="AlphaFoldDB" id="A0A9P1JLM8"/>
<gene>
    <name evidence="1" type="ORF">VIBNI_0209</name>
</gene>